<dbReference type="AlphaFoldDB" id="A0A699JMF9"/>
<evidence type="ECO:0000313" key="2">
    <source>
        <dbReference type="EMBL" id="GFA46813.1"/>
    </source>
</evidence>
<proteinExistence type="predicted"/>
<dbReference type="EMBL" id="BKCJ010429322">
    <property type="protein sequence ID" value="GFA46813.1"/>
    <property type="molecule type" value="Genomic_DNA"/>
</dbReference>
<organism evidence="2">
    <name type="scientific">Tanacetum cinerariifolium</name>
    <name type="common">Dalmatian daisy</name>
    <name type="synonym">Chrysanthemum cinerariifolium</name>
    <dbReference type="NCBI Taxonomy" id="118510"/>
    <lineage>
        <taxon>Eukaryota</taxon>
        <taxon>Viridiplantae</taxon>
        <taxon>Streptophyta</taxon>
        <taxon>Embryophyta</taxon>
        <taxon>Tracheophyta</taxon>
        <taxon>Spermatophyta</taxon>
        <taxon>Magnoliopsida</taxon>
        <taxon>eudicotyledons</taxon>
        <taxon>Gunneridae</taxon>
        <taxon>Pentapetalae</taxon>
        <taxon>asterids</taxon>
        <taxon>campanulids</taxon>
        <taxon>Asterales</taxon>
        <taxon>Asteraceae</taxon>
        <taxon>Asteroideae</taxon>
        <taxon>Anthemideae</taxon>
        <taxon>Anthemidinae</taxon>
        <taxon>Tanacetum</taxon>
    </lineage>
</organism>
<comment type="caution">
    <text evidence="2">The sequence shown here is derived from an EMBL/GenBank/DDBJ whole genome shotgun (WGS) entry which is preliminary data.</text>
</comment>
<evidence type="ECO:0000256" key="1">
    <source>
        <dbReference type="SAM" id="MobiDB-lite"/>
    </source>
</evidence>
<name>A0A699JMF9_TANCI</name>
<protein>
    <submittedName>
        <fullName evidence="2">Uncharacterized protein</fullName>
    </submittedName>
</protein>
<accession>A0A699JMF9</accession>
<feature type="compositionally biased region" description="Polar residues" evidence="1">
    <location>
        <begin position="33"/>
        <end position="43"/>
    </location>
</feature>
<sequence>MVKKINNDLEEELSSEPNDDERDSRSERGKGTYQLSQGGTKNTDSAKRVEYGHPDDSISAKADCDNLESAILDDNDIES</sequence>
<feature type="region of interest" description="Disordered" evidence="1">
    <location>
        <begin position="1"/>
        <end position="62"/>
    </location>
</feature>
<reference evidence="2" key="1">
    <citation type="journal article" date="2019" name="Sci. Rep.">
        <title>Draft genome of Tanacetum cinerariifolium, the natural source of mosquito coil.</title>
        <authorList>
            <person name="Yamashiro T."/>
            <person name="Shiraishi A."/>
            <person name="Satake H."/>
            <person name="Nakayama K."/>
        </authorList>
    </citation>
    <scope>NUCLEOTIDE SEQUENCE</scope>
</reference>
<feature type="compositionally biased region" description="Acidic residues" evidence="1">
    <location>
        <begin position="8"/>
        <end position="21"/>
    </location>
</feature>
<gene>
    <name evidence="2" type="ORF">Tci_618785</name>
</gene>
<feature type="compositionally biased region" description="Basic and acidic residues" evidence="1">
    <location>
        <begin position="44"/>
        <end position="62"/>
    </location>
</feature>